<dbReference type="GO" id="GO:0005615">
    <property type="term" value="C:extracellular space"/>
    <property type="evidence" value="ECO:0007669"/>
    <property type="project" value="InterPro"/>
</dbReference>
<dbReference type="PANTHER" id="PTHR11461:SF211">
    <property type="entry name" value="GH10112P-RELATED"/>
    <property type="match status" value="1"/>
</dbReference>
<gene>
    <name evidence="4" type="ORF">NE630_00980</name>
</gene>
<dbReference type="InterPro" id="IPR000215">
    <property type="entry name" value="Serpin_fam"/>
</dbReference>
<accession>A0AAW5K3W6</accession>
<dbReference type="PANTHER" id="PTHR11461">
    <property type="entry name" value="SERINE PROTEASE INHIBITOR, SERPIN"/>
    <property type="match status" value="1"/>
</dbReference>
<dbReference type="RefSeq" id="WP_256181181.1">
    <property type="nucleotide sequence ID" value="NZ_DBEWVB010000117.1"/>
</dbReference>
<dbReference type="SUPFAM" id="SSF56574">
    <property type="entry name" value="Serpins"/>
    <property type="match status" value="1"/>
</dbReference>
<evidence type="ECO:0000256" key="1">
    <source>
        <dbReference type="RuleBase" id="RU000411"/>
    </source>
</evidence>
<evidence type="ECO:0000313" key="4">
    <source>
        <dbReference type="EMBL" id="MCQ4812992.1"/>
    </source>
</evidence>
<dbReference type="InterPro" id="IPR042185">
    <property type="entry name" value="Serpin_sf_2"/>
</dbReference>
<evidence type="ECO:0000256" key="2">
    <source>
        <dbReference type="SAM" id="SignalP"/>
    </source>
</evidence>
<dbReference type="Proteomes" id="UP001205919">
    <property type="component" value="Unassembled WGS sequence"/>
</dbReference>
<sequence>MKRIIITLALITALFTPGAAMANISDLIPPFHWTYHSLSNLSAKGLIGEQVTPGKSAFTPEQVVALVVMALKHAESDTTKLGDAELSSMRQLANAYRPYFKEAGYDYNTIRNDIEMVAIRAGLMAVETNGGFRPTPKTLSAKAAYAVNKFTFDLYRQVAAERGHRNLFISPYSVTSALAMTYAGARGVTEQQMEKVLSLSPDIHKNIGALTNEINSVPQDIAQVGAANAVWPAKQEKILPEYAQTVRDYYNAGLTPLNYKANPESARQTINKWVEKQTQQRIKDIIAPGLLRKDTRMVLTNAIFFKSSWLEEFQAVNTTPRPFWVSPERSVNVLTMNRTGDNVGYANISDAEIVELPYKGGRFSMLVLLPDKKSDIETLENSLSAEQLGKWTAAMTPRKVKIYLPKFKQENDYDLAQTLAEMGMPSAFSPGSADFSGITGMDDIYISNIIHKTFIEVAEEGTEAAAATAVIMMRTSMPAPDDGMVVFRAERPFIYLIKDNATGAILFIGRYARP</sequence>
<dbReference type="Gene3D" id="2.30.39.10">
    <property type="entry name" value="Alpha-1-antitrypsin, domain 1"/>
    <property type="match status" value="1"/>
</dbReference>
<dbReference type="GO" id="GO:0004867">
    <property type="term" value="F:serine-type endopeptidase inhibitor activity"/>
    <property type="evidence" value="ECO:0007669"/>
    <property type="project" value="InterPro"/>
</dbReference>
<dbReference type="Gene3D" id="3.30.497.10">
    <property type="entry name" value="Antithrombin, subunit I, domain 2"/>
    <property type="match status" value="1"/>
</dbReference>
<dbReference type="InterPro" id="IPR023796">
    <property type="entry name" value="Serpin_dom"/>
</dbReference>
<dbReference type="Pfam" id="PF00079">
    <property type="entry name" value="Serpin"/>
    <property type="match status" value="1"/>
</dbReference>
<dbReference type="AlphaFoldDB" id="A0AAW5K3W6"/>
<proteinExistence type="inferred from homology"/>
<name>A0AAW5K3W6_9BACT</name>
<keyword evidence="2" id="KW-0732">Signal</keyword>
<dbReference type="InterPro" id="IPR042178">
    <property type="entry name" value="Serpin_sf_1"/>
</dbReference>
<reference evidence="4 5" key="1">
    <citation type="submission" date="2022-06" db="EMBL/GenBank/DDBJ databases">
        <title>Isolation of gut microbiota from human fecal samples.</title>
        <authorList>
            <person name="Pamer E.G."/>
            <person name="Barat B."/>
            <person name="Waligurski E."/>
            <person name="Medina S."/>
            <person name="Paddock L."/>
            <person name="Mostad J."/>
        </authorList>
    </citation>
    <scope>NUCLEOTIDE SEQUENCE [LARGE SCALE GENOMIC DNA]</scope>
    <source>
        <strain evidence="4 5">DFI.9.90</strain>
    </source>
</reference>
<evidence type="ECO:0000313" key="5">
    <source>
        <dbReference type="Proteomes" id="UP001205919"/>
    </source>
</evidence>
<feature type="signal peptide" evidence="2">
    <location>
        <begin position="1"/>
        <end position="22"/>
    </location>
</feature>
<dbReference type="InterPro" id="IPR036186">
    <property type="entry name" value="Serpin_sf"/>
</dbReference>
<feature type="domain" description="Serpin" evidence="3">
    <location>
        <begin position="152"/>
        <end position="514"/>
    </location>
</feature>
<comment type="caution">
    <text evidence="4">The sequence shown here is derived from an EMBL/GenBank/DDBJ whole genome shotgun (WGS) entry which is preliminary data.</text>
</comment>
<protein>
    <submittedName>
        <fullName evidence="4">Serpin family protein</fullName>
    </submittedName>
</protein>
<dbReference type="SMART" id="SM00093">
    <property type="entry name" value="SERPIN"/>
    <property type="match status" value="1"/>
</dbReference>
<comment type="similarity">
    <text evidence="1">Belongs to the serpin family.</text>
</comment>
<feature type="chain" id="PRO_5043924591" evidence="2">
    <location>
        <begin position="23"/>
        <end position="514"/>
    </location>
</feature>
<dbReference type="EMBL" id="JANFYT010000002">
    <property type="protein sequence ID" value="MCQ4812992.1"/>
    <property type="molecule type" value="Genomic_DNA"/>
</dbReference>
<evidence type="ECO:0000259" key="3">
    <source>
        <dbReference type="SMART" id="SM00093"/>
    </source>
</evidence>
<keyword evidence="5" id="KW-1185">Reference proteome</keyword>
<dbReference type="CDD" id="cd19590">
    <property type="entry name" value="serpin_thermopin-like"/>
    <property type="match status" value="1"/>
</dbReference>
<organism evidence="4 5">
    <name type="scientific">Cloacibacillus evryensis</name>
    <dbReference type="NCBI Taxonomy" id="508460"/>
    <lineage>
        <taxon>Bacteria</taxon>
        <taxon>Thermotogati</taxon>
        <taxon>Synergistota</taxon>
        <taxon>Synergistia</taxon>
        <taxon>Synergistales</taxon>
        <taxon>Synergistaceae</taxon>
        <taxon>Cloacibacillus</taxon>
    </lineage>
</organism>